<sequence length="356" mass="37875">MSNSTSTPNTGLSYKDAGVDIEAGDALVDRIKSVAKRTTRPEVMGGLGGFGALCKIPKGYEEPVLVSGTDGVGTKLRLALNLNRHDTIGQDLVAMCVNDLLVCGAEPLFFLDYYATGHLNVDVAANVVTGIGKGCELAGCALVGGETAEMPGMYEGEDYDLAGFAVGVVEQSKIIDGSKVKSGDVLIGVASSGAHSNGYSLLRKILDVKNVDLTQVIDGRPLADVAMEPTRIYVKPVLELCKQVDVHAMAHITGGGLPGNLPRVLPNGAQAVINEASWEWPELFKLLQREGNVERFEMYRTFNCGVGMVIAVDANDAEKAIEVLNAQGEKAWKIGHIQENAESVEGADEKIRVIFE</sequence>
<dbReference type="FunFam" id="3.30.1330.10:FF:000001">
    <property type="entry name" value="Phosphoribosylformylglycinamidine cyclo-ligase"/>
    <property type="match status" value="1"/>
</dbReference>
<evidence type="ECO:0000256" key="3">
    <source>
        <dbReference type="ARBA" id="ARBA00013047"/>
    </source>
</evidence>
<comment type="pathway">
    <text evidence="1 13">Purine metabolism; IMP biosynthesis via de novo pathway; 5-amino-1-(5-phospho-D-ribosyl)imidazole from N(2)-formyl-N(1)-(5-phospho-D-ribosyl)glycinamide: step 2/2.</text>
</comment>
<dbReference type="GO" id="GO:0006189">
    <property type="term" value="P:'de novo' IMP biosynthetic process"/>
    <property type="evidence" value="ECO:0007669"/>
    <property type="project" value="UniProtKB-UniRule"/>
</dbReference>
<comment type="similarity">
    <text evidence="2 13">Belongs to the AIR synthase family.</text>
</comment>
<reference evidence="16 17" key="1">
    <citation type="submission" date="2014-02" db="EMBL/GenBank/DDBJ databases">
        <title>Comparative genomics and transcriptomics to identify genetic mechanisms underlying the emergence of carbapenem resistant Acinetobacter baumannii (CRAb).</title>
        <authorList>
            <person name="Harris A.D."/>
            <person name="Johnson K.J."/>
            <person name="George J."/>
            <person name="Shefchek K."/>
            <person name="Daugherty S.C."/>
            <person name="Parankush S."/>
            <person name="Sadzewicz L."/>
            <person name="Tallon L."/>
            <person name="Sengamalay N."/>
            <person name="Hazen T.H."/>
            <person name="Rasko D.A."/>
        </authorList>
    </citation>
    <scope>NUCLEOTIDE SEQUENCE [LARGE SCALE GENOMIC DNA]</scope>
    <source>
        <strain evidence="16 17">1295743</strain>
    </source>
</reference>
<dbReference type="GO" id="GO:0005524">
    <property type="term" value="F:ATP binding"/>
    <property type="evidence" value="ECO:0007669"/>
    <property type="project" value="UniProtKB-KW"/>
</dbReference>
<dbReference type="GeneID" id="92797343"/>
<dbReference type="InterPro" id="IPR036676">
    <property type="entry name" value="PurM-like_C_sf"/>
</dbReference>
<dbReference type="GO" id="GO:0004641">
    <property type="term" value="F:phosphoribosylformylglycinamidine cyclo-ligase activity"/>
    <property type="evidence" value="ECO:0007669"/>
    <property type="project" value="UniProtKB-UniRule"/>
</dbReference>
<evidence type="ECO:0000256" key="4">
    <source>
        <dbReference type="ARBA" id="ARBA00020367"/>
    </source>
</evidence>
<dbReference type="PANTHER" id="PTHR10520">
    <property type="entry name" value="TRIFUNCTIONAL PURINE BIOSYNTHETIC PROTEIN ADENOSINE-3-RELATED"/>
    <property type="match status" value="1"/>
</dbReference>
<feature type="domain" description="PurM-like N-terminal" evidence="14">
    <location>
        <begin position="64"/>
        <end position="169"/>
    </location>
</feature>
<evidence type="ECO:0000256" key="2">
    <source>
        <dbReference type="ARBA" id="ARBA00010280"/>
    </source>
</evidence>
<comment type="subcellular location">
    <subcellularLocation>
        <location evidence="13">Cytoplasm</location>
    </subcellularLocation>
</comment>
<dbReference type="InterPro" id="IPR004733">
    <property type="entry name" value="PurM_cligase"/>
</dbReference>
<evidence type="ECO:0000313" key="17">
    <source>
        <dbReference type="Proteomes" id="UP000020595"/>
    </source>
</evidence>
<comment type="caution">
    <text evidence="16">The sequence shown here is derived from an EMBL/GenBank/DDBJ whole genome shotgun (WGS) entry which is preliminary data.</text>
</comment>
<dbReference type="Gene3D" id="3.90.650.10">
    <property type="entry name" value="PurM-like C-terminal domain"/>
    <property type="match status" value="1"/>
</dbReference>
<evidence type="ECO:0000256" key="6">
    <source>
        <dbReference type="ARBA" id="ARBA00022741"/>
    </source>
</evidence>
<evidence type="ECO:0000256" key="12">
    <source>
        <dbReference type="ARBA" id="ARBA00049057"/>
    </source>
</evidence>
<keyword evidence="13" id="KW-0963">Cytoplasm</keyword>
<dbReference type="PATRIC" id="fig|1310613.3.peg.2538"/>
<dbReference type="PANTHER" id="PTHR10520:SF12">
    <property type="entry name" value="TRIFUNCTIONAL PURINE BIOSYNTHETIC PROTEIN ADENOSINE-3"/>
    <property type="match status" value="1"/>
</dbReference>
<proteinExistence type="inferred from homology"/>
<organism evidence="16 17">
    <name type="scientific">Acinetobacter baumannii (strain 1295743)</name>
    <dbReference type="NCBI Taxonomy" id="1310613"/>
    <lineage>
        <taxon>Bacteria</taxon>
        <taxon>Pseudomonadati</taxon>
        <taxon>Pseudomonadota</taxon>
        <taxon>Gammaproteobacteria</taxon>
        <taxon>Moraxellales</taxon>
        <taxon>Moraxellaceae</taxon>
        <taxon>Acinetobacter</taxon>
        <taxon>Acinetobacter calcoaceticus/baumannii complex</taxon>
    </lineage>
</organism>
<dbReference type="CDD" id="cd02196">
    <property type="entry name" value="PurM"/>
    <property type="match status" value="1"/>
</dbReference>
<evidence type="ECO:0000256" key="8">
    <source>
        <dbReference type="ARBA" id="ARBA00022840"/>
    </source>
</evidence>
<protein>
    <recommendedName>
        <fullName evidence="4 13">Phosphoribosylformylglycinamidine cyclo-ligase</fullName>
        <ecNumber evidence="3 13">6.3.3.1</ecNumber>
    </recommendedName>
    <alternativeName>
        <fullName evidence="10 13">AIR synthase</fullName>
    </alternativeName>
    <alternativeName>
        <fullName evidence="11 13">AIRS</fullName>
    </alternativeName>
    <alternativeName>
        <fullName evidence="9 13">Phosphoribosyl-aminoimidazole synthetase</fullName>
    </alternativeName>
</protein>
<evidence type="ECO:0000256" key="13">
    <source>
        <dbReference type="HAMAP-Rule" id="MF_00741"/>
    </source>
</evidence>
<keyword evidence="6 13" id="KW-0547">Nucleotide-binding</keyword>
<gene>
    <name evidence="13 16" type="primary">purM</name>
    <name evidence="16" type="ORF">J512_2635</name>
</gene>
<dbReference type="NCBIfam" id="TIGR00878">
    <property type="entry name" value="purM"/>
    <property type="match status" value="1"/>
</dbReference>
<dbReference type="AlphaFoldDB" id="A0A009I347"/>
<dbReference type="Pfam" id="PF02769">
    <property type="entry name" value="AIRS_C"/>
    <property type="match status" value="1"/>
</dbReference>
<dbReference type="Gene3D" id="3.30.1330.10">
    <property type="entry name" value="PurM-like, N-terminal domain"/>
    <property type="match status" value="1"/>
</dbReference>
<evidence type="ECO:0000256" key="7">
    <source>
        <dbReference type="ARBA" id="ARBA00022755"/>
    </source>
</evidence>
<dbReference type="GO" id="GO:0004637">
    <property type="term" value="F:phosphoribosylamine-glycine ligase activity"/>
    <property type="evidence" value="ECO:0007669"/>
    <property type="project" value="TreeGrafter"/>
</dbReference>
<dbReference type="SUPFAM" id="SSF56042">
    <property type="entry name" value="PurM C-terminal domain-like"/>
    <property type="match status" value="1"/>
</dbReference>
<evidence type="ECO:0000259" key="15">
    <source>
        <dbReference type="Pfam" id="PF02769"/>
    </source>
</evidence>
<dbReference type="GeneID" id="92894879"/>
<evidence type="ECO:0000256" key="9">
    <source>
        <dbReference type="ARBA" id="ARBA00031908"/>
    </source>
</evidence>
<accession>A0A009I347</accession>
<evidence type="ECO:0000259" key="14">
    <source>
        <dbReference type="Pfam" id="PF00586"/>
    </source>
</evidence>
<dbReference type="GO" id="GO:0005829">
    <property type="term" value="C:cytosol"/>
    <property type="evidence" value="ECO:0007669"/>
    <property type="project" value="TreeGrafter"/>
</dbReference>
<dbReference type="UniPathway" id="UPA00074">
    <property type="reaction ID" value="UER00129"/>
</dbReference>
<dbReference type="Proteomes" id="UP000020595">
    <property type="component" value="Unassembled WGS sequence"/>
</dbReference>
<dbReference type="InterPro" id="IPR010918">
    <property type="entry name" value="PurM-like_C_dom"/>
</dbReference>
<comment type="catalytic activity">
    <reaction evidence="12 13">
        <text>2-formamido-N(1)-(5-O-phospho-beta-D-ribosyl)acetamidine + ATP = 5-amino-1-(5-phospho-beta-D-ribosyl)imidazole + ADP + phosphate + H(+)</text>
        <dbReference type="Rhea" id="RHEA:23032"/>
        <dbReference type="ChEBI" id="CHEBI:15378"/>
        <dbReference type="ChEBI" id="CHEBI:30616"/>
        <dbReference type="ChEBI" id="CHEBI:43474"/>
        <dbReference type="ChEBI" id="CHEBI:137981"/>
        <dbReference type="ChEBI" id="CHEBI:147287"/>
        <dbReference type="ChEBI" id="CHEBI:456216"/>
        <dbReference type="EC" id="6.3.3.1"/>
    </reaction>
</comment>
<keyword evidence="7 13" id="KW-0658">Purine biosynthesis</keyword>
<evidence type="ECO:0000256" key="1">
    <source>
        <dbReference type="ARBA" id="ARBA00004686"/>
    </source>
</evidence>
<dbReference type="InterPro" id="IPR036921">
    <property type="entry name" value="PurM-like_N_sf"/>
</dbReference>
<evidence type="ECO:0000256" key="10">
    <source>
        <dbReference type="ARBA" id="ARBA00032931"/>
    </source>
</evidence>
<dbReference type="GO" id="GO:0046084">
    <property type="term" value="P:adenine biosynthetic process"/>
    <property type="evidence" value="ECO:0007669"/>
    <property type="project" value="TreeGrafter"/>
</dbReference>
<dbReference type="RefSeq" id="WP_000071984.1">
    <property type="nucleotide sequence ID" value="NZ_JEWH01000035.1"/>
</dbReference>
<dbReference type="FunFam" id="3.90.650.10:FF:000001">
    <property type="entry name" value="Phosphoribosylformylglycinamidine cyclo-ligase"/>
    <property type="match status" value="1"/>
</dbReference>
<keyword evidence="5 13" id="KW-0436">Ligase</keyword>
<dbReference type="HAMAP" id="MF_00741">
    <property type="entry name" value="AIRS"/>
    <property type="match status" value="1"/>
</dbReference>
<feature type="domain" description="PurM-like C-terminal" evidence="15">
    <location>
        <begin position="181"/>
        <end position="341"/>
    </location>
</feature>
<dbReference type="SMR" id="A0A009I347"/>
<dbReference type="EMBL" id="JEWH01000035">
    <property type="protein sequence ID" value="EXB04961.1"/>
    <property type="molecule type" value="Genomic_DNA"/>
</dbReference>
<evidence type="ECO:0000256" key="5">
    <source>
        <dbReference type="ARBA" id="ARBA00022598"/>
    </source>
</evidence>
<dbReference type="InterPro" id="IPR016188">
    <property type="entry name" value="PurM-like_N"/>
</dbReference>
<evidence type="ECO:0000256" key="11">
    <source>
        <dbReference type="ARBA" id="ARBA00033093"/>
    </source>
</evidence>
<dbReference type="SUPFAM" id="SSF55326">
    <property type="entry name" value="PurM N-terminal domain-like"/>
    <property type="match status" value="1"/>
</dbReference>
<name>A0A009I347_ACIB9</name>
<keyword evidence="8 13" id="KW-0067">ATP-binding</keyword>
<dbReference type="EC" id="6.3.3.1" evidence="3 13"/>
<dbReference type="Pfam" id="PF00586">
    <property type="entry name" value="AIRS"/>
    <property type="match status" value="1"/>
</dbReference>
<evidence type="ECO:0000313" key="16">
    <source>
        <dbReference type="EMBL" id="EXB04961.1"/>
    </source>
</evidence>